<proteinExistence type="predicted"/>
<accession>A0AAV7VP81</accession>
<evidence type="ECO:0000256" key="1">
    <source>
        <dbReference type="SAM" id="MobiDB-lite"/>
    </source>
</evidence>
<keyword evidence="3" id="KW-1185">Reference proteome</keyword>
<dbReference type="AlphaFoldDB" id="A0AAV7VP81"/>
<dbReference type="Proteomes" id="UP001066276">
    <property type="component" value="Chromosome 2_1"/>
</dbReference>
<name>A0AAV7VP81_PLEWA</name>
<dbReference type="EMBL" id="JANPWB010000003">
    <property type="protein sequence ID" value="KAJ1202469.1"/>
    <property type="molecule type" value="Genomic_DNA"/>
</dbReference>
<evidence type="ECO:0000313" key="3">
    <source>
        <dbReference type="Proteomes" id="UP001066276"/>
    </source>
</evidence>
<reference evidence="2" key="1">
    <citation type="journal article" date="2022" name="bioRxiv">
        <title>Sequencing and chromosome-scale assembly of the giantPleurodeles waltlgenome.</title>
        <authorList>
            <person name="Brown T."/>
            <person name="Elewa A."/>
            <person name="Iarovenko S."/>
            <person name="Subramanian E."/>
            <person name="Araus A.J."/>
            <person name="Petzold A."/>
            <person name="Susuki M."/>
            <person name="Suzuki K.-i.T."/>
            <person name="Hayashi T."/>
            <person name="Toyoda A."/>
            <person name="Oliveira C."/>
            <person name="Osipova E."/>
            <person name="Leigh N.D."/>
            <person name="Simon A."/>
            <person name="Yun M.H."/>
        </authorList>
    </citation>
    <scope>NUCLEOTIDE SEQUENCE</scope>
    <source>
        <strain evidence="2">20211129_DDA</strain>
        <tissue evidence="2">Liver</tissue>
    </source>
</reference>
<sequence>MGFGAPVSPLESTQAPAEGPEKGASVQRTPFKPLSLEDSSNQQRPRQHGGAQRAEMRGGLQNSGRPTGRKQEHVRTLRPCLTFDRTIQWARSWKGTEVIAGFARSAALLQSGSRDQGRR</sequence>
<organism evidence="2 3">
    <name type="scientific">Pleurodeles waltl</name>
    <name type="common">Iberian ribbed newt</name>
    <dbReference type="NCBI Taxonomy" id="8319"/>
    <lineage>
        <taxon>Eukaryota</taxon>
        <taxon>Metazoa</taxon>
        <taxon>Chordata</taxon>
        <taxon>Craniata</taxon>
        <taxon>Vertebrata</taxon>
        <taxon>Euteleostomi</taxon>
        <taxon>Amphibia</taxon>
        <taxon>Batrachia</taxon>
        <taxon>Caudata</taxon>
        <taxon>Salamandroidea</taxon>
        <taxon>Salamandridae</taxon>
        <taxon>Pleurodelinae</taxon>
        <taxon>Pleurodeles</taxon>
    </lineage>
</organism>
<comment type="caution">
    <text evidence="2">The sequence shown here is derived from an EMBL/GenBank/DDBJ whole genome shotgun (WGS) entry which is preliminary data.</text>
</comment>
<evidence type="ECO:0000313" key="2">
    <source>
        <dbReference type="EMBL" id="KAJ1202469.1"/>
    </source>
</evidence>
<protein>
    <submittedName>
        <fullName evidence="2">Uncharacterized protein</fullName>
    </submittedName>
</protein>
<gene>
    <name evidence="2" type="ORF">NDU88_006269</name>
</gene>
<feature type="region of interest" description="Disordered" evidence="1">
    <location>
        <begin position="1"/>
        <end position="75"/>
    </location>
</feature>